<evidence type="ECO:0000256" key="5">
    <source>
        <dbReference type="ARBA" id="ARBA00022692"/>
    </source>
</evidence>
<keyword evidence="14" id="KW-0325">Glycoprotein</keyword>
<evidence type="ECO:0000259" key="17">
    <source>
        <dbReference type="PROSITE" id="PS50011"/>
    </source>
</evidence>
<keyword evidence="9" id="KW-0418">Kinase</keyword>
<keyword evidence="8 15" id="KW-0547">Nucleotide-binding</keyword>
<dbReference type="GO" id="GO:0005524">
    <property type="term" value="F:ATP binding"/>
    <property type="evidence" value="ECO:0007669"/>
    <property type="project" value="UniProtKB-UniRule"/>
</dbReference>
<dbReference type="PROSITE" id="PS00108">
    <property type="entry name" value="PROTEIN_KINASE_ST"/>
    <property type="match status" value="1"/>
</dbReference>
<feature type="domain" description="Protein kinase" evidence="17">
    <location>
        <begin position="129"/>
        <end position="415"/>
    </location>
</feature>
<dbReference type="SMART" id="SM00220">
    <property type="entry name" value="S_TKc"/>
    <property type="match status" value="1"/>
</dbReference>
<dbReference type="EnsemblPlants" id="OBART12G18520.1">
    <property type="protein sequence ID" value="OBART12G18520.1"/>
    <property type="gene ID" value="OBART12G18520"/>
</dbReference>
<dbReference type="eggNOG" id="KOG1187">
    <property type="taxonomic scope" value="Eukaryota"/>
</dbReference>
<evidence type="ECO:0000256" key="2">
    <source>
        <dbReference type="ARBA" id="ARBA00022527"/>
    </source>
</evidence>
<keyword evidence="4" id="KW-0808">Transferase</keyword>
<keyword evidence="7" id="KW-0677">Repeat</keyword>
<dbReference type="PANTHER" id="PTHR47973">
    <property type="entry name" value="CYSTEINE-RICH RECEPTOR-LIKE PROTEIN KINASE 3"/>
    <property type="match status" value="1"/>
</dbReference>
<keyword evidence="6" id="KW-0732">Signal</keyword>
<organism evidence="18">
    <name type="scientific">Oryza barthii</name>
    <dbReference type="NCBI Taxonomy" id="65489"/>
    <lineage>
        <taxon>Eukaryota</taxon>
        <taxon>Viridiplantae</taxon>
        <taxon>Streptophyta</taxon>
        <taxon>Embryophyta</taxon>
        <taxon>Tracheophyta</taxon>
        <taxon>Spermatophyta</taxon>
        <taxon>Magnoliopsida</taxon>
        <taxon>Liliopsida</taxon>
        <taxon>Poales</taxon>
        <taxon>Poaceae</taxon>
        <taxon>BOP clade</taxon>
        <taxon>Oryzoideae</taxon>
        <taxon>Oryzeae</taxon>
        <taxon>Oryzinae</taxon>
        <taxon>Oryza</taxon>
    </lineage>
</organism>
<evidence type="ECO:0000256" key="8">
    <source>
        <dbReference type="ARBA" id="ARBA00022741"/>
    </source>
</evidence>
<dbReference type="Pfam" id="PF07714">
    <property type="entry name" value="PK_Tyr_Ser-Thr"/>
    <property type="match status" value="1"/>
</dbReference>
<dbReference type="STRING" id="65489.A0A0D3HWM3"/>
<evidence type="ECO:0000256" key="10">
    <source>
        <dbReference type="ARBA" id="ARBA00022840"/>
    </source>
</evidence>
<dbReference type="SUPFAM" id="SSF56112">
    <property type="entry name" value="Protein kinase-like (PK-like)"/>
    <property type="match status" value="1"/>
</dbReference>
<keyword evidence="5" id="KW-0812">Transmembrane</keyword>
<evidence type="ECO:0000256" key="1">
    <source>
        <dbReference type="ARBA" id="ARBA00004167"/>
    </source>
</evidence>
<evidence type="ECO:0000256" key="13">
    <source>
        <dbReference type="ARBA" id="ARBA00023170"/>
    </source>
</evidence>
<dbReference type="PaxDb" id="65489-OBART12G18520.1"/>
<keyword evidence="11" id="KW-1133">Transmembrane helix</keyword>
<dbReference type="AlphaFoldDB" id="A0A0D3HWM3"/>
<reference evidence="18" key="2">
    <citation type="submission" date="2015-03" db="UniProtKB">
        <authorList>
            <consortium name="EnsemblPlants"/>
        </authorList>
    </citation>
    <scope>IDENTIFICATION</scope>
</reference>
<dbReference type="InterPro" id="IPR008271">
    <property type="entry name" value="Ser/Thr_kinase_AS"/>
</dbReference>
<comment type="similarity">
    <text evidence="16">Belongs to the protein kinase superfamily.</text>
</comment>
<dbReference type="HOGENOM" id="CLU_000288_21_4_1"/>
<dbReference type="FunFam" id="1.10.510.10:FF:000044">
    <property type="entry name" value="Putative LRR receptor-like serine/threonine-protein kinase"/>
    <property type="match status" value="1"/>
</dbReference>
<evidence type="ECO:0000256" key="9">
    <source>
        <dbReference type="ARBA" id="ARBA00022777"/>
    </source>
</evidence>
<dbReference type="InterPro" id="IPR017441">
    <property type="entry name" value="Protein_kinase_ATP_BS"/>
</dbReference>
<evidence type="ECO:0000256" key="7">
    <source>
        <dbReference type="ARBA" id="ARBA00022737"/>
    </source>
</evidence>
<protein>
    <recommendedName>
        <fullName evidence="17">Protein kinase domain-containing protein</fullName>
    </recommendedName>
</protein>
<dbReference type="GO" id="GO:0016020">
    <property type="term" value="C:membrane"/>
    <property type="evidence" value="ECO:0007669"/>
    <property type="project" value="UniProtKB-SubCell"/>
</dbReference>
<dbReference type="InterPro" id="IPR011009">
    <property type="entry name" value="Kinase-like_dom_sf"/>
</dbReference>
<dbReference type="GO" id="GO:0004674">
    <property type="term" value="F:protein serine/threonine kinase activity"/>
    <property type="evidence" value="ECO:0007669"/>
    <property type="project" value="UniProtKB-KW"/>
</dbReference>
<evidence type="ECO:0000256" key="14">
    <source>
        <dbReference type="ARBA" id="ARBA00023180"/>
    </source>
</evidence>
<evidence type="ECO:0000256" key="16">
    <source>
        <dbReference type="RuleBase" id="RU000304"/>
    </source>
</evidence>
<evidence type="ECO:0000313" key="19">
    <source>
        <dbReference type="Proteomes" id="UP000026960"/>
    </source>
</evidence>
<dbReference type="PROSITE" id="PS50011">
    <property type="entry name" value="PROTEIN_KINASE_DOM"/>
    <property type="match status" value="1"/>
</dbReference>
<evidence type="ECO:0000256" key="4">
    <source>
        <dbReference type="ARBA" id="ARBA00022679"/>
    </source>
</evidence>
<name>A0A0D3HWM3_9ORYZ</name>
<evidence type="ECO:0000256" key="11">
    <source>
        <dbReference type="ARBA" id="ARBA00022989"/>
    </source>
</evidence>
<evidence type="ECO:0000256" key="15">
    <source>
        <dbReference type="PROSITE-ProRule" id="PRU10141"/>
    </source>
</evidence>
<keyword evidence="10 15" id="KW-0067">ATP-binding</keyword>
<comment type="subcellular location">
    <subcellularLocation>
        <location evidence="1">Membrane</location>
        <topology evidence="1">Single-pass membrane protein</topology>
    </subcellularLocation>
</comment>
<evidence type="ECO:0000256" key="12">
    <source>
        <dbReference type="ARBA" id="ARBA00023136"/>
    </source>
</evidence>
<feature type="binding site" evidence="15">
    <location>
        <position position="157"/>
    </location>
    <ligand>
        <name>ATP</name>
        <dbReference type="ChEBI" id="CHEBI:30616"/>
    </ligand>
</feature>
<reference evidence="18" key="1">
    <citation type="journal article" date="2009" name="Rice">
        <title>De Novo Next Generation Sequencing of Plant Genomes.</title>
        <authorList>
            <person name="Rounsley S."/>
            <person name="Marri P.R."/>
            <person name="Yu Y."/>
            <person name="He R."/>
            <person name="Sisneros N."/>
            <person name="Goicoechea J.L."/>
            <person name="Lee S.J."/>
            <person name="Angelova A."/>
            <person name="Kudrna D."/>
            <person name="Luo M."/>
            <person name="Affourtit J."/>
            <person name="Desany B."/>
            <person name="Knight J."/>
            <person name="Niazi F."/>
            <person name="Egholm M."/>
            <person name="Wing R.A."/>
        </authorList>
    </citation>
    <scope>NUCLEOTIDE SEQUENCE [LARGE SCALE GENOMIC DNA]</scope>
    <source>
        <strain evidence="18">cv. IRGC 105608</strain>
    </source>
</reference>
<keyword evidence="19" id="KW-1185">Reference proteome</keyword>
<dbReference type="InterPro" id="IPR052059">
    <property type="entry name" value="CR_Ser/Thr_kinase"/>
</dbReference>
<dbReference type="InterPro" id="IPR000719">
    <property type="entry name" value="Prot_kinase_dom"/>
</dbReference>
<dbReference type="Gene3D" id="1.10.510.10">
    <property type="entry name" value="Transferase(Phosphotransferase) domain 1"/>
    <property type="match status" value="1"/>
</dbReference>
<dbReference type="Proteomes" id="UP000026960">
    <property type="component" value="Chromosome 12"/>
</dbReference>
<evidence type="ECO:0000256" key="6">
    <source>
        <dbReference type="ARBA" id="ARBA00022729"/>
    </source>
</evidence>
<sequence>MSFPCYFPELQPAKVNPSGTSAGGLPYIQGFRAESSMLLLLKLQIHTLSSSFSSSPRVLCWVLAVLGYSYRLQASSLSAGELTDLQILFFVSALWAHSKEKHKKRDDTPIIRNVKIYSSKELRKATKNFCSGHKLGQGSFGCVYLGKLRNGQKVAIKVLSSESRQGTREFLNELSVISNINHHNLVKLHGCCVDGDQKMLVYNYLENNSLAQSLFGNSHSSIQLDWKTRVKICIGVASGLKYLHEEVRPVIVHRDIKASNILLDKDLSPKISDFGLAKLFPGNMTHISTRVAGTLGYLAPEYAIRGQLTKKADVYSFGVLLLEIVSGRCHTDPRLPLQDQFLLERAWALYESGDLKSLVDSTLKGVFDTEEAQRLLKIGLLCTQDTPKIRPSMSTIVKMLKGECAIGDKIMRPGLITDVMDLKIRTVEPVQFSASPPKSPSDSNSQVSMLALAGSTVVEESP</sequence>
<keyword evidence="3" id="KW-0597">Phosphoprotein</keyword>
<keyword evidence="12" id="KW-0472">Membrane</keyword>
<keyword evidence="13" id="KW-0675">Receptor</keyword>
<dbReference type="Gene3D" id="3.30.200.20">
    <property type="entry name" value="Phosphorylase Kinase, domain 1"/>
    <property type="match status" value="1"/>
</dbReference>
<accession>A0A0D3HWM3</accession>
<evidence type="ECO:0000313" key="18">
    <source>
        <dbReference type="EnsemblPlants" id="OBART12G18520.1"/>
    </source>
</evidence>
<dbReference type="Gramene" id="OBART12G18520.1">
    <property type="protein sequence ID" value="OBART12G18520.1"/>
    <property type="gene ID" value="OBART12G18520"/>
</dbReference>
<dbReference type="CDD" id="cd14066">
    <property type="entry name" value="STKc_IRAK"/>
    <property type="match status" value="1"/>
</dbReference>
<dbReference type="PROSITE" id="PS00107">
    <property type="entry name" value="PROTEIN_KINASE_ATP"/>
    <property type="match status" value="1"/>
</dbReference>
<keyword evidence="2 16" id="KW-0723">Serine/threonine-protein kinase</keyword>
<dbReference type="FunFam" id="3.30.200.20:FF:000421">
    <property type="entry name" value="Serine/threonine-protein kinase receptor"/>
    <property type="match status" value="1"/>
</dbReference>
<dbReference type="InterPro" id="IPR001245">
    <property type="entry name" value="Ser-Thr/Tyr_kinase_cat_dom"/>
</dbReference>
<evidence type="ECO:0000256" key="3">
    <source>
        <dbReference type="ARBA" id="ARBA00022553"/>
    </source>
</evidence>
<proteinExistence type="inferred from homology"/>